<evidence type="ECO:0000256" key="9">
    <source>
        <dbReference type="ARBA" id="ARBA00039846"/>
    </source>
</evidence>
<dbReference type="OrthoDB" id="427280at2759"/>
<evidence type="ECO:0000256" key="3">
    <source>
        <dbReference type="ARBA" id="ARBA00004319"/>
    </source>
</evidence>
<evidence type="ECO:0000256" key="10">
    <source>
        <dbReference type="SAM" id="SignalP"/>
    </source>
</evidence>
<comment type="catalytic activity">
    <reaction evidence="1">
        <text>Catalyzes the rearrangement of -S-S- bonds in proteins.</text>
        <dbReference type="EC" id="5.3.4.1"/>
    </reaction>
</comment>
<dbReference type="GO" id="GO:0034976">
    <property type="term" value="P:response to endoplasmic reticulum stress"/>
    <property type="evidence" value="ECO:0007669"/>
    <property type="project" value="TreeGrafter"/>
</dbReference>
<comment type="caution">
    <text evidence="12">The sequence shown here is derived from an EMBL/GenBank/DDBJ whole genome shotgun (WGS) entry which is preliminary data.</text>
</comment>
<dbReference type="PANTHER" id="PTHR18929:SF132">
    <property type="entry name" value="PROTEIN DISULFIDE-ISOMERASE A3"/>
    <property type="match status" value="1"/>
</dbReference>
<dbReference type="EMBL" id="ML996091">
    <property type="protein sequence ID" value="KAF2149346.1"/>
    <property type="molecule type" value="Genomic_DNA"/>
</dbReference>
<evidence type="ECO:0000256" key="7">
    <source>
        <dbReference type="ARBA" id="ARBA00023235"/>
    </source>
</evidence>
<dbReference type="Pfam" id="PF00085">
    <property type="entry name" value="Thioredoxin"/>
    <property type="match status" value="2"/>
</dbReference>
<evidence type="ECO:0000256" key="5">
    <source>
        <dbReference type="ARBA" id="ARBA00012723"/>
    </source>
</evidence>
<proteinExistence type="inferred from homology"/>
<evidence type="ECO:0000259" key="11">
    <source>
        <dbReference type="PROSITE" id="PS51352"/>
    </source>
</evidence>
<evidence type="ECO:0000256" key="4">
    <source>
        <dbReference type="ARBA" id="ARBA00006347"/>
    </source>
</evidence>
<protein>
    <recommendedName>
        <fullName evidence="9">Protein disulfide-isomerase</fullName>
        <ecNumber evidence="5">5.3.4.1</ecNumber>
    </recommendedName>
</protein>
<feature type="domain" description="Thioredoxin" evidence="11">
    <location>
        <begin position="11"/>
        <end position="124"/>
    </location>
</feature>
<evidence type="ECO:0000256" key="1">
    <source>
        <dbReference type="ARBA" id="ARBA00001182"/>
    </source>
</evidence>
<feature type="signal peptide" evidence="10">
    <location>
        <begin position="1"/>
        <end position="18"/>
    </location>
</feature>
<evidence type="ECO:0000256" key="8">
    <source>
        <dbReference type="ARBA" id="ARBA00023284"/>
    </source>
</evidence>
<keyword evidence="7" id="KW-0413">Isomerase</keyword>
<evidence type="ECO:0000313" key="13">
    <source>
        <dbReference type="Proteomes" id="UP000799439"/>
    </source>
</evidence>
<comment type="subcellular location">
    <subcellularLocation>
        <location evidence="3">Endoplasmic reticulum lumen</location>
    </subcellularLocation>
</comment>
<dbReference type="AlphaFoldDB" id="A0A9P4IVP9"/>
<keyword evidence="13" id="KW-1185">Reference proteome</keyword>
<dbReference type="PROSITE" id="PS51352">
    <property type="entry name" value="THIOREDOXIN_2"/>
    <property type="match status" value="2"/>
</dbReference>
<reference evidence="12" key="1">
    <citation type="journal article" date="2020" name="Stud. Mycol.">
        <title>101 Dothideomycetes genomes: a test case for predicting lifestyles and emergence of pathogens.</title>
        <authorList>
            <person name="Haridas S."/>
            <person name="Albert R."/>
            <person name="Binder M."/>
            <person name="Bloem J."/>
            <person name="Labutti K."/>
            <person name="Salamov A."/>
            <person name="Andreopoulos B."/>
            <person name="Baker S."/>
            <person name="Barry K."/>
            <person name="Bills G."/>
            <person name="Bluhm B."/>
            <person name="Cannon C."/>
            <person name="Castanera R."/>
            <person name="Culley D."/>
            <person name="Daum C."/>
            <person name="Ezra D."/>
            <person name="Gonzalez J."/>
            <person name="Henrissat B."/>
            <person name="Kuo A."/>
            <person name="Liang C."/>
            <person name="Lipzen A."/>
            <person name="Lutzoni F."/>
            <person name="Magnuson J."/>
            <person name="Mondo S."/>
            <person name="Nolan M."/>
            <person name="Ohm R."/>
            <person name="Pangilinan J."/>
            <person name="Park H.-J."/>
            <person name="Ramirez L."/>
            <person name="Alfaro M."/>
            <person name="Sun H."/>
            <person name="Tritt A."/>
            <person name="Yoshinaga Y."/>
            <person name="Zwiers L.-H."/>
            <person name="Turgeon B."/>
            <person name="Goodwin S."/>
            <person name="Spatafora J."/>
            <person name="Crous P."/>
            <person name="Grigoriev I."/>
        </authorList>
    </citation>
    <scope>NUCLEOTIDE SEQUENCE</scope>
    <source>
        <strain evidence="12">CBS 260.36</strain>
    </source>
</reference>
<comment type="function">
    <text evidence="2">Participates in the folding of proteins containing disulfide bonds, may be involved in glycosylation, prolyl hydroxylation and triglyceride transfer.</text>
</comment>
<dbReference type="SUPFAM" id="SSF52833">
    <property type="entry name" value="Thioredoxin-like"/>
    <property type="match status" value="4"/>
</dbReference>
<dbReference type="CDD" id="cd02982">
    <property type="entry name" value="PDI_b'_family"/>
    <property type="match status" value="1"/>
</dbReference>
<dbReference type="Pfam" id="PF13848">
    <property type="entry name" value="Thioredoxin_6"/>
    <property type="match status" value="1"/>
</dbReference>
<feature type="domain" description="Thioredoxin" evidence="11">
    <location>
        <begin position="341"/>
        <end position="466"/>
    </location>
</feature>
<dbReference type="InterPro" id="IPR036249">
    <property type="entry name" value="Thioredoxin-like_sf"/>
</dbReference>
<keyword evidence="6" id="KW-0256">Endoplasmic reticulum</keyword>
<feature type="chain" id="PRO_5040111640" description="Protein disulfide-isomerase" evidence="10">
    <location>
        <begin position="19"/>
        <end position="486"/>
    </location>
</feature>
<name>A0A9P4IVP9_9PEZI</name>
<dbReference type="GO" id="GO:0006457">
    <property type="term" value="P:protein folding"/>
    <property type="evidence" value="ECO:0007669"/>
    <property type="project" value="TreeGrafter"/>
</dbReference>
<evidence type="ECO:0000313" key="12">
    <source>
        <dbReference type="EMBL" id="KAF2149346.1"/>
    </source>
</evidence>
<dbReference type="GO" id="GO:0005788">
    <property type="term" value="C:endoplasmic reticulum lumen"/>
    <property type="evidence" value="ECO:0007669"/>
    <property type="project" value="UniProtKB-SubCell"/>
</dbReference>
<dbReference type="CDD" id="cd02981">
    <property type="entry name" value="PDI_b_family"/>
    <property type="match status" value="1"/>
</dbReference>
<keyword evidence="10" id="KW-0732">Signal</keyword>
<keyword evidence="8" id="KW-0676">Redox-active center</keyword>
<organism evidence="12 13">
    <name type="scientific">Myriangium duriaei CBS 260.36</name>
    <dbReference type="NCBI Taxonomy" id="1168546"/>
    <lineage>
        <taxon>Eukaryota</taxon>
        <taxon>Fungi</taxon>
        <taxon>Dikarya</taxon>
        <taxon>Ascomycota</taxon>
        <taxon>Pezizomycotina</taxon>
        <taxon>Dothideomycetes</taxon>
        <taxon>Dothideomycetidae</taxon>
        <taxon>Myriangiales</taxon>
        <taxon>Myriangiaceae</taxon>
        <taxon>Myriangium</taxon>
    </lineage>
</organism>
<sequence length="486" mass="54228">MRSSWIYSISLLMSSTRANIVQQLTSDNFDSFIATHELSLISFIVPWCQYCQALTPVLETVAEQLIGENWPLAQVNCEEEKDLCRKYQIPVYPTLFLFQGNKSVIYNGPRESDAIISFVQRQSRPLVTALTSIEDLSHFKALDRITIIGCLDDEDTSAKAVLADVADLHRDIYSFASLPGSFCARSPDAEGSSMTLYKPFDEEESYYTGYFGEEQIGGFIIEAAHPLMGELGVDLAPTDLIFSRARPVALVFADNKHDREVLASRLRPVAESTRGSIVWATADPAKYGNIANKMALKPESWPAFGILDSAKDFKFAFPAQGSMGDLSEIAIRKTIDAFLEGQLQSTTRSESEPEVQSGSVTKVVADSYNRLVLNSDKDVLVFYYSPTCKHCKELEPVYDLLGDKMRSYTDQIIIAKIDATKNDISPPVTSYPTVKLFRHGAKTEPITFEGSRTLEALMENVKVEMKGKHEGSRREIETKIIVPRMV</sequence>
<evidence type="ECO:0000256" key="2">
    <source>
        <dbReference type="ARBA" id="ARBA00002692"/>
    </source>
</evidence>
<evidence type="ECO:0000256" key="6">
    <source>
        <dbReference type="ARBA" id="ARBA00022824"/>
    </source>
</evidence>
<dbReference type="EC" id="5.3.4.1" evidence="5"/>
<dbReference type="Proteomes" id="UP000799439">
    <property type="component" value="Unassembled WGS sequence"/>
</dbReference>
<comment type="similarity">
    <text evidence="4">Belongs to the protein disulfide isomerase family.</text>
</comment>
<dbReference type="InterPro" id="IPR013766">
    <property type="entry name" value="Thioredoxin_domain"/>
</dbReference>
<dbReference type="GO" id="GO:0003756">
    <property type="term" value="F:protein disulfide isomerase activity"/>
    <property type="evidence" value="ECO:0007669"/>
    <property type="project" value="UniProtKB-EC"/>
</dbReference>
<dbReference type="Gene3D" id="3.40.30.10">
    <property type="entry name" value="Glutaredoxin"/>
    <property type="match status" value="4"/>
</dbReference>
<accession>A0A9P4IVP9</accession>
<gene>
    <name evidence="12" type="ORF">K461DRAFT_287966</name>
</gene>
<dbReference type="CDD" id="cd02995">
    <property type="entry name" value="PDI_a_PDI_a'_C"/>
    <property type="match status" value="1"/>
</dbReference>
<dbReference type="CDD" id="cd02961">
    <property type="entry name" value="PDI_a_family"/>
    <property type="match status" value="1"/>
</dbReference>
<dbReference type="PANTHER" id="PTHR18929">
    <property type="entry name" value="PROTEIN DISULFIDE ISOMERASE"/>
    <property type="match status" value="1"/>
</dbReference>